<dbReference type="GO" id="GO:0005506">
    <property type="term" value="F:iron ion binding"/>
    <property type="evidence" value="ECO:0007669"/>
    <property type="project" value="UniProtKB-ARBA"/>
</dbReference>
<dbReference type="AlphaFoldDB" id="A0A518GPP0"/>
<keyword evidence="2" id="KW-1185">Reference proteome</keyword>
<proteinExistence type="predicted"/>
<dbReference type="SUPFAM" id="SSF51197">
    <property type="entry name" value="Clavaminate synthase-like"/>
    <property type="match status" value="1"/>
</dbReference>
<accession>A0A518GPP0</accession>
<dbReference type="EC" id="1.14.11.35" evidence="1"/>
<dbReference type="Gene3D" id="2.60.120.620">
    <property type="entry name" value="q2cbj1_9rhob like domain"/>
    <property type="match status" value="1"/>
</dbReference>
<keyword evidence="1" id="KW-0560">Oxidoreductase</keyword>
<dbReference type="PANTHER" id="PTHR20883">
    <property type="entry name" value="PHYTANOYL-COA DIOXYGENASE DOMAIN CONTAINING 1"/>
    <property type="match status" value="1"/>
</dbReference>
<reference evidence="1 2" key="1">
    <citation type="submission" date="2019-02" db="EMBL/GenBank/DDBJ databases">
        <title>Deep-cultivation of Planctomycetes and their phenomic and genomic characterization uncovers novel biology.</title>
        <authorList>
            <person name="Wiegand S."/>
            <person name="Jogler M."/>
            <person name="Boedeker C."/>
            <person name="Pinto D."/>
            <person name="Vollmers J."/>
            <person name="Rivas-Marin E."/>
            <person name="Kohn T."/>
            <person name="Peeters S.H."/>
            <person name="Heuer A."/>
            <person name="Rast P."/>
            <person name="Oberbeckmann S."/>
            <person name="Bunk B."/>
            <person name="Jeske O."/>
            <person name="Meyerdierks A."/>
            <person name="Storesund J.E."/>
            <person name="Kallscheuer N."/>
            <person name="Luecker S."/>
            <person name="Lage O.M."/>
            <person name="Pohl T."/>
            <person name="Merkel B.J."/>
            <person name="Hornburger P."/>
            <person name="Mueller R.-W."/>
            <person name="Bruemmer F."/>
            <person name="Labrenz M."/>
            <person name="Spormann A.M."/>
            <person name="Op den Camp H."/>
            <person name="Overmann J."/>
            <person name="Amann R."/>
            <person name="Jetten M.S.M."/>
            <person name="Mascher T."/>
            <person name="Medema M.H."/>
            <person name="Devos D.P."/>
            <person name="Kaster A.-K."/>
            <person name="Ovreas L."/>
            <person name="Rohde M."/>
            <person name="Galperin M.Y."/>
            <person name="Jogler C."/>
        </authorList>
    </citation>
    <scope>NUCLEOTIDE SEQUENCE [LARGE SCALE GENOMIC DNA]</scope>
    <source>
        <strain evidence="1 2">Spb1</strain>
    </source>
</reference>
<dbReference type="KEGG" id="peh:Spb1_24900"/>
<evidence type="ECO:0000313" key="2">
    <source>
        <dbReference type="Proteomes" id="UP000315349"/>
    </source>
</evidence>
<dbReference type="OrthoDB" id="9791262at2"/>
<dbReference type="Proteomes" id="UP000315349">
    <property type="component" value="Chromosome"/>
</dbReference>
<dbReference type="EMBL" id="CP036299">
    <property type="protein sequence ID" value="QDV30556.1"/>
    <property type="molecule type" value="Genomic_DNA"/>
</dbReference>
<sequence length="273" mass="31068">MTNIPNSSSTASQLPGDFFSDDEIHQFRERGYVVVRGLGTSESRQRMMEVVRRGLDEHIAPVEYEAELQYPGSPASFEAEGGRTIRRLKQALTRDYVFSEWLGQPKLVRRLQQILGPRVICPLAHHNCVMTKQPAYSSETGWHQDIRYWSYTKPDLVNVWLALGNETRANGCLQVIPGSHREKLSRERLDDALFFRTDLPENQEWIARREFVELEPGDVLFFHCLALHAADRNTTNDTKYSVVFTFRGGDNLPVAGSRSASMPELLLTPSITS</sequence>
<dbReference type="Pfam" id="PF05721">
    <property type="entry name" value="PhyH"/>
    <property type="match status" value="1"/>
</dbReference>
<gene>
    <name evidence="1" type="primary">ptlH</name>
    <name evidence="1" type="ORF">Spb1_24900</name>
</gene>
<protein>
    <submittedName>
        <fullName evidence="1">1-deoxypentalenic acid 11-beta-hydroxylase</fullName>
        <ecNumber evidence="1">1.14.11.35</ecNumber>
    </submittedName>
</protein>
<dbReference type="PANTHER" id="PTHR20883:SF51">
    <property type="entry name" value="PHYTANOYL-COA HYDROXYLASE"/>
    <property type="match status" value="1"/>
</dbReference>
<name>A0A518GPP0_9PLAN</name>
<organism evidence="1 2">
    <name type="scientific">Planctopirus ephydatiae</name>
    <dbReference type="NCBI Taxonomy" id="2528019"/>
    <lineage>
        <taxon>Bacteria</taxon>
        <taxon>Pseudomonadati</taxon>
        <taxon>Planctomycetota</taxon>
        <taxon>Planctomycetia</taxon>
        <taxon>Planctomycetales</taxon>
        <taxon>Planctomycetaceae</taxon>
        <taxon>Planctopirus</taxon>
    </lineage>
</organism>
<dbReference type="InterPro" id="IPR008775">
    <property type="entry name" value="Phytyl_CoA_dOase-like"/>
</dbReference>
<evidence type="ECO:0000313" key="1">
    <source>
        <dbReference type="EMBL" id="QDV30556.1"/>
    </source>
</evidence>
<dbReference type="GO" id="GO:0016706">
    <property type="term" value="F:2-oxoglutarate-dependent dioxygenase activity"/>
    <property type="evidence" value="ECO:0007669"/>
    <property type="project" value="UniProtKB-ARBA"/>
</dbReference>